<dbReference type="OrthoDB" id="8887021at2"/>
<reference evidence="2 3" key="1">
    <citation type="submission" date="2018-04" db="EMBL/GenBank/DDBJ databases">
        <title>Genomic Encyclopedia of Archaeal and Bacterial Type Strains, Phase II (KMG-II): from individual species to whole genera.</title>
        <authorList>
            <person name="Goeker M."/>
        </authorList>
    </citation>
    <scope>NUCLEOTIDE SEQUENCE [LARGE SCALE GENOMIC DNA]</scope>
    <source>
        <strain evidence="2 3">DSM 25731</strain>
    </source>
</reference>
<dbReference type="RefSeq" id="WP_108115975.1">
    <property type="nucleotide sequence ID" value="NZ_QBKT01000008.1"/>
</dbReference>
<comment type="caution">
    <text evidence="2">The sequence shown here is derived from an EMBL/GenBank/DDBJ whole genome shotgun (WGS) entry which is preliminary data.</text>
</comment>
<sequence>MGREHVSHKDIARWAQNTVNLPSDKAKEYRAQANRLSEKLKNYLNEHPDFVLKRLIISGSLSKGTALKSINDIDVGCYVKVDAKPSSIQELLEYLAEKLRKAFPNFSPDQVEPQTYCVKVSFRGSGLDVDIVPILYYDDPDWYGDLVSQEDGSFLKTNIPFHRDFIKKRKAKNTNHFAQVIRLAKYWARNLKNENPNFKFKSFMIELIMAKLADEGQDFSDYPEALQSFFTYIATTNFRKQIAFDDYYSYSDIGYFSEPVQMIDPVNEENNAAKLYTTTQTDLVVDAAIDAGDAIDAALAATTKEDTVYYWKKVFGPSFHI</sequence>
<dbReference type="GO" id="GO:0016779">
    <property type="term" value="F:nucleotidyltransferase activity"/>
    <property type="evidence" value="ECO:0007669"/>
    <property type="project" value="InterPro"/>
</dbReference>
<dbReference type="SUPFAM" id="SSF81301">
    <property type="entry name" value="Nucleotidyltransferase"/>
    <property type="match status" value="1"/>
</dbReference>
<dbReference type="Pfam" id="PF18144">
    <property type="entry name" value="SMODS"/>
    <property type="match status" value="1"/>
</dbReference>
<gene>
    <name evidence="2" type="ORF">C8N46_108136</name>
</gene>
<evidence type="ECO:0000256" key="1">
    <source>
        <dbReference type="ARBA" id="ARBA00023118"/>
    </source>
</evidence>
<keyword evidence="3" id="KW-1185">Reference proteome</keyword>
<accession>A0A2T6BUU0</accession>
<dbReference type="GO" id="GO:0051607">
    <property type="term" value="P:defense response to virus"/>
    <property type="evidence" value="ECO:0007669"/>
    <property type="project" value="UniProtKB-KW"/>
</dbReference>
<dbReference type="Gene3D" id="1.10.1410.20">
    <property type="entry name" value="2'-5'-oligoadenylate synthetase 1, domain 2"/>
    <property type="match status" value="1"/>
</dbReference>
<dbReference type="InterPro" id="IPR043519">
    <property type="entry name" value="NT_sf"/>
</dbReference>
<dbReference type="EMBL" id="QBKT01000008">
    <property type="protein sequence ID" value="PTX59823.1"/>
    <property type="molecule type" value="Genomic_DNA"/>
</dbReference>
<evidence type="ECO:0008006" key="4">
    <source>
        <dbReference type="Google" id="ProtNLM"/>
    </source>
</evidence>
<keyword evidence="1" id="KW-0051">Antiviral defense</keyword>
<evidence type="ECO:0000313" key="2">
    <source>
        <dbReference type="EMBL" id="PTX59823.1"/>
    </source>
</evidence>
<proteinExistence type="predicted"/>
<dbReference type="AlphaFoldDB" id="A0A2T6BUU0"/>
<dbReference type="Proteomes" id="UP000244090">
    <property type="component" value="Unassembled WGS sequence"/>
</dbReference>
<dbReference type="SUPFAM" id="SSF81631">
    <property type="entry name" value="PAP/OAS1 substrate-binding domain"/>
    <property type="match status" value="1"/>
</dbReference>
<dbReference type="NCBIfam" id="NF041116">
    <property type="entry name" value="CBASS_cyclase_a"/>
    <property type="match status" value="1"/>
</dbReference>
<dbReference type="CDD" id="cd05400">
    <property type="entry name" value="NT_2-5OAS_ClassI-CCAase"/>
    <property type="match status" value="1"/>
</dbReference>
<dbReference type="InterPro" id="IPR006116">
    <property type="entry name" value="NT_2-5OAS_ClassI-CCAase"/>
</dbReference>
<name>A0A2T6BUU0_9FLAO</name>
<evidence type="ECO:0000313" key="3">
    <source>
        <dbReference type="Proteomes" id="UP000244090"/>
    </source>
</evidence>
<protein>
    <recommendedName>
        <fullName evidence="4">Nucleotidyltransferase-like protein</fullName>
    </recommendedName>
</protein>
<organism evidence="2 3">
    <name type="scientific">Kordia periserrulae</name>
    <dbReference type="NCBI Taxonomy" id="701523"/>
    <lineage>
        <taxon>Bacteria</taxon>
        <taxon>Pseudomonadati</taxon>
        <taxon>Bacteroidota</taxon>
        <taxon>Flavobacteriia</taxon>
        <taxon>Flavobacteriales</taxon>
        <taxon>Flavobacteriaceae</taxon>
        <taxon>Kordia</taxon>
    </lineage>
</organism>
<dbReference type="InterPro" id="IPR053445">
    <property type="entry name" value="CBASS_cN_synthase"/>
</dbReference>